<dbReference type="Proteomes" id="UP000053260">
    <property type="component" value="Unassembled WGS sequence"/>
</dbReference>
<name>A0A117RXC4_9ACTN</name>
<sequence>MAEAMVTVATAAAMGRRTAVPGLTMSAPLSSPHVLAMAQDVAAGALREEREKRQAKPIRRR</sequence>
<comment type="caution">
    <text evidence="1">The sequence shown here is derived from an EMBL/GenBank/DDBJ whole genome shotgun (WGS) entry which is preliminary data.</text>
</comment>
<reference evidence="1 2" key="1">
    <citation type="submission" date="2015-10" db="EMBL/GenBank/DDBJ databases">
        <title>Draft genome sequence of Streptomyces sp. RV15, isolated from a marine sponge.</title>
        <authorList>
            <person name="Ruckert C."/>
            <person name="Abdelmohsen U.R."/>
            <person name="Winkler A."/>
            <person name="Hentschel U."/>
            <person name="Kalinowski J."/>
            <person name="Kampfer P."/>
            <person name="Glaeser S."/>
        </authorList>
    </citation>
    <scope>NUCLEOTIDE SEQUENCE [LARGE SCALE GENOMIC DNA]</scope>
    <source>
        <strain evidence="1 2">RV15</strain>
    </source>
</reference>
<proteinExistence type="predicted"/>
<accession>A0A117RXC4</accession>
<dbReference type="OrthoDB" id="10015433at2"/>
<dbReference type="EMBL" id="LMXB01000132">
    <property type="protein sequence ID" value="KUO14767.1"/>
    <property type="molecule type" value="Genomic_DNA"/>
</dbReference>
<gene>
    <name evidence="1" type="ORF">AQJ91_44980</name>
</gene>
<evidence type="ECO:0000313" key="2">
    <source>
        <dbReference type="Proteomes" id="UP000053260"/>
    </source>
</evidence>
<dbReference type="AlphaFoldDB" id="A0A117RXC4"/>
<organism evidence="1 2">
    <name type="scientific">Streptomyces dysideae</name>
    <dbReference type="NCBI Taxonomy" id="909626"/>
    <lineage>
        <taxon>Bacteria</taxon>
        <taxon>Bacillati</taxon>
        <taxon>Actinomycetota</taxon>
        <taxon>Actinomycetes</taxon>
        <taxon>Kitasatosporales</taxon>
        <taxon>Streptomycetaceae</taxon>
        <taxon>Streptomyces</taxon>
    </lineage>
</organism>
<keyword evidence="2" id="KW-1185">Reference proteome</keyword>
<protein>
    <submittedName>
        <fullName evidence="1">Uncharacterized protein</fullName>
    </submittedName>
</protein>
<dbReference type="RefSeq" id="WP_067035031.1">
    <property type="nucleotide sequence ID" value="NZ_KQ949129.1"/>
</dbReference>
<evidence type="ECO:0000313" key="1">
    <source>
        <dbReference type="EMBL" id="KUO14767.1"/>
    </source>
</evidence>